<dbReference type="Pfam" id="PF00209">
    <property type="entry name" value="SNF"/>
    <property type="match status" value="1"/>
</dbReference>
<reference evidence="10" key="2">
    <citation type="journal article" date="2016" name="Mol. Ecol.">
        <title>Population genomics of the filarial nematode parasite Wuchereria bancrofti from mosquitoes.</title>
        <authorList>
            <person name="Small S.T."/>
            <person name="Reimer L.J."/>
            <person name="Tisch D.J."/>
            <person name="King C.L."/>
            <person name="Christensen B.M."/>
            <person name="Siba P.M."/>
            <person name="Kazura J.W."/>
            <person name="Serre D."/>
            <person name="Zimmerman P.A."/>
        </authorList>
    </citation>
    <scope>NUCLEOTIDE SEQUENCE</scope>
    <source>
        <strain evidence="10">pt0022</strain>
    </source>
</reference>
<dbReference type="PROSITE" id="PS00754">
    <property type="entry name" value="NA_NEUROTRAN_SYMP_2"/>
    <property type="match status" value="1"/>
</dbReference>
<evidence type="ECO:0000256" key="4">
    <source>
        <dbReference type="ARBA" id="ARBA00022847"/>
    </source>
</evidence>
<reference evidence="10" key="1">
    <citation type="submission" date="2015-03" db="EMBL/GenBank/DDBJ databases">
        <title>Wuchereria bancrofti Genome Sequencing Papua New Guinea Strain.</title>
        <authorList>
            <person name="Small S.T."/>
            <person name="Serre D."/>
            <person name="Zimmerman P.A."/>
        </authorList>
    </citation>
    <scope>NUCLEOTIDE SEQUENCE [LARGE SCALE GENOMIC DNA]</scope>
    <source>
        <strain evidence="10">pt0022</strain>
    </source>
</reference>
<feature type="binding site" evidence="7">
    <location>
        <position position="436"/>
    </location>
    <ligand>
        <name>Na(+)</name>
        <dbReference type="ChEBI" id="CHEBI:29101"/>
        <label>1</label>
    </ligand>
</feature>
<evidence type="ECO:0000256" key="2">
    <source>
        <dbReference type="ARBA" id="ARBA00022448"/>
    </source>
</evidence>
<feature type="binding site" evidence="7">
    <location>
        <position position="157"/>
    </location>
    <ligand>
        <name>Na(+)</name>
        <dbReference type="ChEBI" id="CHEBI:29101"/>
        <label>1</label>
    </ligand>
</feature>
<keyword evidence="4" id="KW-0769">Symport</keyword>
<feature type="transmembrane region" description="Helical" evidence="9">
    <location>
        <begin position="611"/>
        <end position="629"/>
    </location>
</feature>
<comment type="subcellular location">
    <subcellularLocation>
        <location evidence="1">Membrane</location>
        <topology evidence="1">Multi-pass membrane protein</topology>
    </subcellularLocation>
</comment>
<dbReference type="WBParaSite" id="mrna-Wban_09116">
    <property type="protein sequence ID" value="mrna-Wban_09116"/>
    <property type="gene ID" value="Wban_09116"/>
</dbReference>
<proteinExistence type="predicted"/>
<dbReference type="GO" id="GO:0005335">
    <property type="term" value="F:serotonin:sodium:chloride symporter activity"/>
    <property type="evidence" value="ECO:0007669"/>
    <property type="project" value="TreeGrafter"/>
</dbReference>
<feature type="binding site" evidence="7">
    <location>
        <position position="154"/>
    </location>
    <ligand>
        <name>Na(+)</name>
        <dbReference type="ChEBI" id="CHEBI:29101"/>
        <label>1</label>
    </ligand>
</feature>
<feature type="transmembrane region" description="Helical" evidence="9">
    <location>
        <begin position="430"/>
        <end position="454"/>
    </location>
</feature>
<keyword evidence="7" id="KW-0915">Sodium</keyword>
<dbReference type="PROSITE" id="PS50267">
    <property type="entry name" value="NA_NEUROTRAN_SYMP_3"/>
    <property type="match status" value="1"/>
</dbReference>
<feature type="transmembrane region" description="Helical" evidence="9">
    <location>
        <begin position="148"/>
        <end position="166"/>
    </location>
</feature>
<keyword evidence="3 9" id="KW-0812">Transmembrane</keyword>
<evidence type="ECO:0000256" key="9">
    <source>
        <dbReference type="SAM" id="Phobius"/>
    </source>
</evidence>
<feature type="transmembrane region" description="Helical" evidence="9">
    <location>
        <begin position="319"/>
        <end position="338"/>
    </location>
</feature>
<keyword evidence="7" id="KW-0479">Metal-binding</keyword>
<evidence type="ECO:0000256" key="3">
    <source>
        <dbReference type="ARBA" id="ARBA00022692"/>
    </source>
</evidence>
<keyword evidence="6 9" id="KW-0472">Membrane</keyword>
<feature type="transmembrane region" description="Helical" evidence="9">
    <location>
        <begin position="358"/>
        <end position="381"/>
    </location>
</feature>
<dbReference type="GO" id="GO:0098793">
    <property type="term" value="C:presynapse"/>
    <property type="evidence" value="ECO:0007669"/>
    <property type="project" value="GOC"/>
</dbReference>
<evidence type="ECO:0000256" key="7">
    <source>
        <dbReference type="PIRSR" id="PIRSR600175-1"/>
    </source>
</evidence>
<evidence type="ECO:0000256" key="6">
    <source>
        <dbReference type="ARBA" id="ARBA00023136"/>
    </source>
</evidence>
<dbReference type="GO" id="GO:0051378">
    <property type="term" value="F:serotonin binding"/>
    <property type="evidence" value="ECO:0007669"/>
    <property type="project" value="TreeGrafter"/>
</dbReference>
<reference evidence="11" key="3">
    <citation type="submission" date="2024-02" db="UniProtKB">
        <authorList>
            <consortium name="WormBaseParasite"/>
        </authorList>
    </citation>
    <scope>IDENTIFICATION</scope>
    <source>
        <strain evidence="11">pt0022</strain>
    </source>
</reference>
<organism evidence="10 11">
    <name type="scientific">Wuchereria bancrofti</name>
    <dbReference type="NCBI Taxonomy" id="6293"/>
    <lineage>
        <taxon>Eukaryota</taxon>
        <taxon>Metazoa</taxon>
        <taxon>Ecdysozoa</taxon>
        <taxon>Nematoda</taxon>
        <taxon>Chromadorea</taxon>
        <taxon>Rhabditida</taxon>
        <taxon>Spirurina</taxon>
        <taxon>Spiruromorpha</taxon>
        <taxon>Filarioidea</taxon>
        <taxon>Onchocercidae</taxon>
        <taxon>Wuchereria</taxon>
    </lineage>
</organism>
<name>A0AAF5Q2J4_WUCBA</name>
<evidence type="ECO:0000313" key="10">
    <source>
        <dbReference type="Proteomes" id="UP000093561"/>
    </source>
</evidence>
<feature type="binding site" evidence="7">
    <location>
        <position position="505"/>
    </location>
    <ligand>
        <name>Na(+)</name>
        <dbReference type="ChEBI" id="CHEBI:29101"/>
        <label>1</label>
    </ligand>
</feature>
<feature type="binding site" evidence="7">
    <location>
        <position position="161"/>
    </location>
    <ligand>
        <name>Na(+)</name>
        <dbReference type="ChEBI" id="CHEBI:29101"/>
        <label>1</label>
    </ligand>
</feature>
<protein>
    <submittedName>
        <fullName evidence="11">Transporter</fullName>
    </submittedName>
</protein>
<feature type="transmembrane region" description="Helical" evidence="9">
    <location>
        <begin position="493"/>
        <end position="515"/>
    </location>
</feature>
<evidence type="ECO:0000256" key="1">
    <source>
        <dbReference type="ARBA" id="ARBA00004141"/>
    </source>
</evidence>
<evidence type="ECO:0000256" key="8">
    <source>
        <dbReference type="PIRSR" id="PIRSR600175-2"/>
    </source>
</evidence>
<dbReference type="PRINTS" id="PR00176">
    <property type="entry name" value="NANEUSMPORT"/>
</dbReference>
<feature type="transmembrane region" description="Helical" evidence="9">
    <location>
        <begin position="393"/>
        <end position="418"/>
    </location>
</feature>
<evidence type="ECO:0000256" key="5">
    <source>
        <dbReference type="ARBA" id="ARBA00022989"/>
    </source>
</evidence>
<dbReference type="GO" id="GO:0005886">
    <property type="term" value="C:plasma membrane"/>
    <property type="evidence" value="ECO:0007669"/>
    <property type="project" value="TreeGrafter"/>
</dbReference>
<dbReference type="PANTHER" id="PTHR11616:SF279">
    <property type="entry name" value="SODIUM-DEPENDENT SEROTONIN TRANSPORTER"/>
    <property type="match status" value="1"/>
</dbReference>
<dbReference type="GO" id="GO:0006865">
    <property type="term" value="P:amino acid transport"/>
    <property type="evidence" value="ECO:0007669"/>
    <property type="project" value="TreeGrafter"/>
</dbReference>
<dbReference type="InterPro" id="IPR000175">
    <property type="entry name" value="Na/ntran_symport"/>
</dbReference>
<dbReference type="InterPro" id="IPR037272">
    <property type="entry name" value="SNS_sf"/>
</dbReference>
<feature type="transmembrane region" description="Helical" evidence="9">
    <location>
        <begin position="536"/>
        <end position="555"/>
    </location>
</feature>
<feature type="binding site" evidence="7">
    <location>
        <position position="506"/>
    </location>
    <ligand>
        <name>Na(+)</name>
        <dbReference type="ChEBI" id="CHEBI:29101"/>
        <label>1</label>
    </ligand>
</feature>
<sequence length="731" mass="81826">MIEYNATTTTAATTATTGTITRTTTITTTTTTTATTTTATRAIPNILNIHVHLDGDERPIKAVFDETGSTNCFPIDQQHRSDSTKKMTKICITPLGDTLAMNTIDTVSFSSTTMQTQISPTISTLLHQRSRSTSISILRDKWANKVEFLLAVIGYAVDLGNIWRFPSTCYKYGGGAFLIPYLIMLFIGGLPVFYMELVLGQFHRSGCISIWKKICPMFKGIGYGICFICTFIACFYNAIIAHALYFLFKSLQPEVPWKTCNNPWNTPLCAISLNGSNSTIAINESNQLNGKLRTPSEEFFLFNVLEENYSSGFNDLGGIKPSLALCLTIVFILVYFALWKGPRSSGKCVWVTATAPYIILSVLFVRGITLPGASVGIYYYLMPNFKMLLDIDVWTAAATQIFFSLGPGFGVLIALSSYNDFRNNCYRDALVTSFINCGTSFFSGFVIFATLGYMSTITNLPVNEVVGDNDANIIFIVYPQAIATMSYANCWSFVFFVMLITLGIDSTVSIVFSGIEALITGFCDEYPEVLIRRREIFVGFVIVVYYFGSLPTITYGGKYIISFLDEYGVSLSVLFIVMCEMIAVCWFYGIQQFSQDIQQMLGFYPGLYWRICWTCCPVIISTIFLLTIYKTSLEPMTIGSYTYPQWSAYFGWFLRLTSILSIPFFAIYYFCIAKGTIKERWQFLIKPQQNNHSQTIAPSTLQRDLLTTIRTKDSALNDNETPMATNNAVHL</sequence>
<feature type="disulfide bond" evidence="8">
    <location>
        <begin position="260"/>
        <end position="269"/>
    </location>
</feature>
<feature type="binding site" evidence="7">
    <location>
        <position position="404"/>
    </location>
    <ligand>
        <name>Na(+)</name>
        <dbReference type="ChEBI" id="CHEBI:29101"/>
        <label>1</label>
    </ligand>
</feature>
<feature type="binding site" evidence="7">
    <location>
        <position position="156"/>
    </location>
    <ligand>
        <name>Na(+)</name>
        <dbReference type="ChEBI" id="CHEBI:29101"/>
        <label>1</label>
    </ligand>
</feature>
<dbReference type="AlphaFoldDB" id="A0AAF5Q2J4"/>
<feature type="transmembrane region" description="Helical" evidence="9">
    <location>
        <begin position="567"/>
        <end position="590"/>
    </location>
</feature>
<feature type="transmembrane region" description="Helical" evidence="9">
    <location>
        <begin position="178"/>
        <end position="199"/>
    </location>
</feature>
<keyword evidence="2" id="KW-0813">Transport</keyword>
<feature type="binding site" evidence="7">
    <location>
        <position position="502"/>
    </location>
    <ligand>
        <name>Na(+)</name>
        <dbReference type="ChEBI" id="CHEBI:29101"/>
        <label>1</label>
    </ligand>
</feature>
<accession>A0AAF5Q2J4</accession>
<evidence type="ECO:0000313" key="11">
    <source>
        <dbReference type="WBParaSite" id="mrna-Wban_09116"/>
    </source>
</evidence>
<dbReference type="SUPFAM" id="SSF161070">
    <property type="entry name" value="SNF-like"/>
    <property type="match status" value="1"/>
</dbReference>
<dbReference type="Proteomes" id="UP000093561">
    <property type="component" value="Unassembled WGS sequence"/>
</dbReference>
<feature type="transmembrane region" description="Helical" evidence="9">
    <location>
        <begin position="220"/>
        <end position="248"/>
    </location>
</feature>
<dbReference type="PANTHER" id="PTHR11616">
    <property type="entry name" value="SODIUM/CHLORIDE DEPENDENT TRANSPORTER"/>
    <property type="match status" value="1"/>
</dbReference>
<dbReference type="GO" id="GO:0043005">
    <property type="term" value="C:neuron projection"/>
    <property type="evidence" value="ECO:0007669"/>
    <property type="project" value="TreeGrafter"/>
</dbReference>
<dbReference type="GO" id="GO:0046872">
    <property type="term" value="F:metal ion binding"/>
    <property type="evidence" value="ECO:0007669"/>
    <property type="project" value="UniProtKB-KW"/>
</dbReference>
<keyword evidence="5 9" id="KW-1133">Transmembrane helix</keyword>
<keyword evidence="8" id="KW-1015">Disulfide bond</keyword>
<feature type="transmembrane region" description="Helical" evidence="9">
    <location>
        <begin position="649"/>
        <end position="671"/>
    </location>
</feature>